<comment type="similarity">
    <text evidence="8">Belongs to the polysaccharide lyase 9 family.</text>
</comment>
<evidence type="ECO:0000256" key="4">
    <source>
        <dbReference type="ARBA" id="ARBA00022723"/>
    </source>
</evidence>
<dbReference type="InterPro" id="IPR052052">
    <property type="entry name" value="Polysaccharide_Lyase_9"/>
</dbReference>
<dbReference type="PANTHER" id="PTHR40088:SF1">
    <property type="entry name" value="PECTATE LYASE PEL9"/>
    <property type="match status" value="1"/>
</dbReference>
<evidence type="ECO:0000313" key="10">
    <source>
        <dbReference type="EMBL" id="WUS58234.1"/>
    </source>
</evidence>
<proteinExistence type="inferred from homology"/>
<dbReference type="EMBL" id="CP108482">
    <property type="protein sequence ID" value="WUS58234.1"/>
    <property type="molecule type" value="Genomic_DNA"/>
</dbReference>
<dbReference type="InterPro" id="IPR039448">
    <property type="entry name" value="Beta_helix"/>
</dbReference>
<evidence type="ECO:0000256" key="2">
    <source>
        <dbReference type="ARBA" id="ARBA00004613"/>
    </source>
</evidence>
<protein>
    <submittedName>
        <fullName evidence="10">Right-handed parallel beta-helix repeat-containing protein</fullName>
    </submittedName>
</protein>
<dbReference type="RefSeq" id="WP_329495692.1">
    <property type="nucleotide sequence ID" value="NZ_CP108460.1"/>
</dbReference>
<evidence type="ECO:0000256" key="1">
    <source>
        <dbReference type="ARBA" id="ARBA00001913"/>
    </source>
</evidence>
<dbReference type="Proteomes" id="UP001432014">
    <property type="component" value="Chromosome"/>
</dbReference>
<keyword evidence="4" id="KW-0479">Metal-binding</keyword>
<dbReference type="Pfam" id="PF13229">
    <property type="entry name" value="Beta_helix"/>
    <property type="match status" value="1"/>
</dbReference>
<dbReference type="PANTHER" id="PTHR40088">
    <property type="entry name" value="PECTATE LYASE (EUROFUNG)"/>
    <property type="match status" value="1"/>
</dbReference>
<dbReference type="Gene3D" id="2.160.20.10">
    <property type="entry name" value="Single-stranded right-handed beta-helix, Pectin lyase-like"/>
    <property type="match status" value="1"/>
</dbReference>
<dbReference type="InterPro" id="IPR012334">
    <property type="entry name" value="Pectin_lyas_fold"/>
</dbReference>
<organism evidence="10 11">
    <name type="scientific">Kitasatospora herbaricolor</name>
    <dbReference type="NCBI Taxonomy" id="68217"/>
    <lineage>
        <taxon>Bacteria</taxon>
        <taxon>Bacillati</taxon>
        <taxon>Actinomycetota</taxon>
        <taxon>Actinomycetes</taxon>
        <taxon>Kitasatosporales</taxon>
        <taxon>Streptomycetaceae</taxon>
        <taxon>Kitasatospora</taxon>
    </lineage>
</organism>
<reference evidence="10 11" key="1">
    <citation type="submission" date="2022-10" db="EMBL/GenBank/DDBJ databases">
        <title>The complete genomes of actinobacterial strains from the NBC collection.</title>
        <authorList>
            <person name="Joergensen T.S."/>
            <person name="Alvarez Arevalo M."/>
            <person name="Sterndorff E.B."/>
            <person name="Faurdal D."/>
            <person name="Vuksanovic O."/>
            <person name="Mourched A.-S."/>
            <person name="Charusanti P."/>
            <person name="Shaw S."/>
            <person name="Blin K."/>
            <person name="Weber T."/>
        </authorList>
    </citation>
    <scope>NUCLEOTIDE SEQUENCE [LARGE SCALE GENOMIC DNA]</scope>
    <source>
        <strain evidence="10 11">NBC_01247</strain>
    </source>
</reference>
<evidence type="ECO:0000256" key="6">
    <source>
        <dbReference type="ARBA" id="ARBA00022837"/>
    </source>
</evidence>
<keyword evidence="3" id="KW-0964">Secreted</keyword>
<dbReference type="InterPro" id="IPR011050">
    <property type="entry name" value="Pectin_lyase_fold/virulence"/>
</dbReference>
<keyword evidence="5" id="KW-0732">Signal</keyword>
<dbReference type="SUPFAM" id="SSF51126">
    <property type="entry name" value="Pectin lyase-like"/>
    <property type="match status" value="1"/>
</dbReference>
<evidence type="ECO:0000256" key="3">
    <source>
        <dbReference type="ARBA" id="ARBA00022525"/>
    </source>
</evidence>
<comment type="cofactor">
    <cofactor evidence="1">
        <name>Ca(2+)</name>
        <dbReference type="ChEBI" id="CHEBI:29108"/>
    </cofactor>
</comment>
<evidence type="ECO:0000256" key="8">
    <source>
        <dbReference type="ARBA" id="ARBA00038263"/>
    </source>
</evidence>
<keyword evidence="6" id="KW-0106">Calcium</keyword>
<accession>A0ABZ1WBX5</accession>
<gene>
    <name evidence="10" type="ORF">OG469_23590</name>
</gene>
<evidence type="ECO:0000256" key="5">
    <source>
        <dbReference type="ARBA" id="ARBA00022729"/>
    </source>
</evidence>
<evidence type="ECO:0000313" key="11">
    <source>
        <dbReference type="Proteomes" id="UP001432014"/>
    </source>
</evidence>
<name>A0ABZ1WBX5_9ACTN</name>
<comment type="subcellular location">
    <subcellularLocation>
        <location evidence="2">Secreted</location>
    </subcellularLocation>
</comment>
<sequence>MTAAGAAVTTLYVNNAAGSNCSDAGSGTKAAPYCHVTAAAAVVLPGQTVDIAGGTYNDTALTITRSGTAQAPITFRGPAYDVNNPGMNAAHISGGAPNHPDNGIVVLGAQHVRFQDLAVEPSGQRQAVVLDDAHDVSFTRVNAWGGGVKIGNGSTGVTYAQSQFGYTSGPLFQVDSGATGTVISTNVIQVSLAAGSSGVLANDAPSTVVVSNTIRGNCWPGIVLTGTSGGAVVENNVVDTSLDGGKACGASASDTGISVDATSTGGTKVDYNVVSPLSGGPAYSWAGTAYTTQQAFTAASGQGGHDFVATDDFQNKAQPSPVIDSADETAPGMIGGDAWNWPALDDPVVPNTGTGSGFRDRGAQEFQDFGSLFTPAGPTRLLDTRAAIGVPRAAPLSPYGTVDLQVAGNAGIPADATAVTLNVTVTDPKQDGHLTVYPYGDVLRTSSNLNWTAGTTIPNLVTVPVKDGRISLHNHSPGTAHVIADLAGYYSAKGSVFTAKSPTRLLDTRTPIGVPKAAPVGANSTLDLQVAGVGGVPADGVTAVTMNVTVTDPQQDGHLTVFPHGAQQPDASNLNWTAGTTVPNLVTVPVKDGKVSFANVSFGTTHVIADLAGYYSAEGRDTFRPVGPSRVMDTRETRYFEDGSNRPAGAVPARDTLVISFGEMPETTSVTLNVTVTEPGGPGHLTVYPHGTTAPDASNLNWTKGQTIANQVIVSVQDKKVSLYNASDAPVHVIVDLFGYQGP</sequence>
<evidence type="ECO:0000259" key="9">
    <source>
        <dbReference type="Pfam" id="PF13229"/>
    </source>
</evidence>
<feature type="domain" description="Right handed beta helix" evidence="9">
    <location>
        <begin position="132"/>
        <end position="281"/>
    </location>
</feature>
<keyword evidence="7" id="KW-0456">Lyase</keyword>
<evidence type="ECO:0000256" key="7">
    <source>
        <dbReference type="ARBA" id="ARBA00023239"/>
    </source>
</evidence>
<keyword evidence="11" id="KW-1185">Reference proteome</keyword>